<evidence type="ECO:0000313" key="5">
    <source>
        <dbReference type="Proteomes" id="UP000294847"/>
    </source>
</evidence>
<name>A0A4P7NIT1_PYROR</name>
<dbReference type="EMBL" id="CP034207">
    <property type="protein sequence ID" value="QBZ61941.1"/>
    <property type="molecule type" value="Genomic_DNA"/>
</dbReference>
<proteinExistence type="inferred from homology"/>
<evidence type="ECO:0000256" key="1">
    <source>
        <dbReference type="ARBA" id="ARBA00006190"/>
    </source>
</evidence>
<evidence type="ECO:0000313" key="4">
    <source>
        <dbReference type="EMBL" id="QBZ61941.1"/>
    </source>
</evidence>
<dbReference type="GO" id="GO:0032511">
    <property type="term" value="P:late endosome to vacuole transport via multivesicular body sorting pathway"/>
    <property type="evidence" value="ECO:0007669"/>
    <property type="project" value="EnsemblFungi"/>
</dbReference>
<evidence type="ECO:0000256" key="2">
    <source>
        <dbReference type="ARBA" id="ARBA00023054"/>
    </source>
</evidence>
<accession>A0A4P7NIT1</accession>
<dbReference type="GO" id="GO:0005771">
    <property type="term" value="C:multivesicular body"/>
    <property type="evidence" value="ECO:0007669"/>
    <property type="project" value="TreeGrafter"/>
</dbReference>
<dbReference type="PANTHER" id="PTHR22761:SF12">
    <property type="entry name" value="CHARGED MULTIVESICULAR BODY PROTEIN 5"/>
    <property type="match status" value="1"/>
</dbReference>
<keyword evidence="2 3" id="KW-0175">Coiled coil</keyword>
<dbReference type="Proteomes" id="UP000294847">
    <property type="component" value="Chromosome 4"/>
</dbReference>
<evidence type="ECO:0008006" key="6">
    <source>
        <dbReference type="Google" id="ProtNLM"/>
    </source>
</evidence>
<dbReference type="Gene3D" id="6.10.250.1710">
    <property type="match status" value="1"/>
</dbReference>
<organism evidence="4 5">
    <name type="scientific">Pyricularia oryzae</name>
    <name type="common">Rice blast fungus</name>
    <name type="synonym">Magnaporthe oryzae</name>
    <dbReference type="NCBI Taxonomy" id="318829"/>
    <lineage>
        <taxon>Eukaryota</taxon>
        <taxon>Fungi</taxon>
        <taxon>Dikarya</taxon>
        <taxon>Ascomycota</taxon>
        <taxon>Pezizomycotina</taxon>
        <taxon>Sordariomycetes</taxon>
        <taxon>Sordariomycetidae</taxon>
        <taxon>Magnaporthales</taxon>
        <taxon>Pyriculariaceae</taxon>
        <taxon>Pyricularia</taxon>
    </lineage>
</organism>
<sequence>MRRVFGSAPTAPKATLDDSVTALESRRSKIEVSIKAKENEIAELNRRRAATRSAAAQNALKTKALRILRRMKEDEAQMNNVQSQIDNLQKMQDMQGTLKNSAVMVDTMRQTQKELKKQYGKFDIDKIEKMQDEMADLLDMSNEIQESLSRGYDVGEDIDEADLEAELDAIGEEVEFEREMGVGGAVPSFLEDEVPDFIDEPPVVEKKVQEAAR</sequence>
<evidence type="ECO:0000256" key="3">
    <source>
        <dbReference type="SAM" id="Coils"/>
    </source>
</evidence>
<dbReference type="GO" id="GO:0000329">
    <property type="term" value="C:fungal-type vacuole membrane"/>
    <property type="evidence" value="ECO:0007669"/>
    <property type="project" value="EnsemblFungi"/>
</dbReference>
<feature type="coiled-coil region" evidence="3">
    <location>
        <begin position="20"/>
        <end position="91"/>
    </location>
</feature>
<dbReference type="VEuPathDB" id="FungiDB:M_BR32_EuGene_00113151"/>
<gene>
    <name evidence="4" type="ORF">PoMZ_08902</name>
</gene>
<dbReference type="Pfam" id="PF03357">
    <property type="entry name" value="Snf7"/>
    <property type="match status" value="1"/>
</dbReference>
<comment type="similarity">
    <text evidence="1">Belongs to the SNF7 family.</text>
</comment>
<dbReference type="GO" id="GO:0006900">
    <property type="term" value="P:vesicle budding from membrane"/>
    <property type="evidence" value="ECO:0007669"/>
    <property type="project" value="TreeGrafter"/>
</dbReference>
<reference evidence="4 5" key="1">
    <citation type="journal article" date="2019" name="Mol. Biol. Evol.">
        <title>Blast fungal genomes show frequent chromosomal changes, gene gains and losses, and effector gene turnover.</title>
        <authorList>
            <person name="Gomez Luciano L.B."/>
            <person name="Jason Tsai I."/>
            <person name="Chuma I."/>
            <person name="Tosa Y."/>
            <person name="Chen Y.H."/>
            <person name="Li J.Y."/>
            <person name="Li M.Y."/>
            <person name="Jade Lu M.Y."/>
            <person name="Nakayashiki H."/>
            <person name="Li W.H."/>
        </authorList>
    </citation>
    <scope>NUCLEOTIDE SEQUENCE [LARGE SCALE GENOMIC DNA]</scope>
    <source>
        <strain evidence="4">MZ5-1-6</strain>
    </source>
</reference>
<protein>
    <recommendedName>
        <fullName evidence="6">Charged multivesicular body protein 5</fullName>
    </recommendedName>
</protein>
<dbReference type="PANTHER" id="PTHR22761">
    <property type="entry name" value="CHARGED MULTIVESICULAR BODY PROTEIN"/>
    <property type="match status" value="1"/>
</dbReference>
<dbReference type="AlphaFoldDB" id="A0A4P7NIT1"/>
<dbReference type="InterPro" id="IPR005024">
    <property type="entry name" value="Snf7_fam"/>
</dbReference>